<keyword evidence="3" id="KW-1185">Reference proteome</keyword>
<dbReference type="OrthoDB" id="6437663at2759"/>
<comment type="caution">
    <text evidence="2">The sequence shown here is derived from an EMBL/GenBank/DDBJ whole genome shotgun (WGS) entry which is preliminary data.</text>
</comment>
<organism evidence="2 3">
    <name type="scientific">Trichonephila inaurata madagascariensis</name>
    <dbReference type="NCBI Taxonomy" id="2747483"/>
    <lineage>
        <taxon>Eukaryota</taxon>
        <taxon>Metazoa</taxon>
        <taxon>Ecdysozoa</taxon>
        <taxon>Arthropoda</taxon>
        <taxon>Chelicerata</taxon>
        <taxon>Arachnida</taxon>
        <taxon>Araneae</taxon>
        <taxon>Araneomorphae</taxon>
        <taxon>Entelegynae</taxon>
        <taxon>Araneoidea</taxon>
        <taxon>Nephilidae</taxon>
        <taxon>Trichonephila</taxon>
        <taxon>Trichonephila inaurata</taxon>
    </lineage>
</organism>
<dbReference type="EMBL" id="BMAV01005694">
    <property type="protein sequence ID" value="GFY46981.1"/>
    <property type="molecule type" value="Genomic_DNA"/>
</dbReference>
<reference evidence="2" key="1">
    <citation type="submission" date="2020-08" db="EMBL/GenBank/DDBJ databases">
        <title>Multicomponent nature underlies the extraordinary mechanical properties of spider dragline silk.</title>
        <authorList>
            <person name="Kono N."/>
            <person name="Nakamura H."/>
            <person name="Mori M."/>
            <person name="Yoshida Y."/>
            <person name="Ohtoshi R."/>
            <person name="Malay A.D."/>
            <person name="Moran D.A.P."/>
            <person name="Tomita M."/>
            <person name="Numata K."/>
            <person name="Arakawa K."/>
        </authorList>
    </citation>
    <scope>NUCLEOTIDE SEQUENCE</scope>
</reference>
<feature type="chain" id="PRO_5036488649" evidence="1">
    <location>
        <begin position="32"/>
        <end position="181"/>
    </location>
</feature>
<gene>
    <name evidence="2" type="primary">AVEN_80174_1</name>
    <name evidence="2" type="ORF">TNIN_455951</name>
</gene>
<sequence>MNTEFPMLKFMTLTRIAILLWSGCDIQNSMAKYFLEGDQTLEKWSSIEEILKLKIVKCLILPNELKIVLSSLVKPIGDRIKHIIQHMYSNDYLPSHFMSILSWTLLGTIDAKKTAEAVIKDKNVSIIKRYEIACTYCLKDKILKLWTELPESNKTDYLNATGPLREMPCLPFYWASYMRDE</sequence>
<feature type="signal peptide" evidence="1">
    <location>
        <begin position="1"/>
        <end position="31"/>
    </location>
</feature>
<keyword evidence="1" id="KW-0732">Signal</keyword>
<evidence type="ECO:0000256" key="1">
    <source>
        <dbReference type="SAM" id="SignalP"/>
    </source>
</evidence>
<dbReference type="Proteomes" id="UP000886998">
    <property type="component" value="Unassembled WGS sequence"/>
</dbReference>
<accession>A0A8X7BVX4</accession>
<evidence type="ECO:0000313" key="3">
    <source>
        <dbReference type="Proteomes" id="UP000886998"/>
    </source>
</evidence>
<dbReference type="AlphaFoldDB" id="A0A8X7BVX4"/>
<name>A0A8X7BVX4_9ARAC</name>
<evidence type="ECO:0000313" key="2">
    <source>
        <dbReference type="EMBL" id="GFY46981.1"/>
    </source>
</evidence>
<protein>
    <submittedName>
        <fullName evidence="2">Uncharacterized protein</fullName>
    </submittedName>
</protein>
<proteinExistence type="predicted"/>